<evidence type="ECO:0000256" key="2">
    <source>
        <dbReference type="ARBA" id="ARBA00004922"/>
    </source>
</evidence>
<accession>A0ABY8CFU6</accession>
<evidence type="ECO:0000256" key="10">
    <source>
        <dbReference type="ARBA" id="ARBA00032047"/>
    </source>
</evidence>
<comment type="catalytic activity">
    <reaction evidence="14">
        <text>an alpha-D-Man-(1-&gt;3)-beta-D-Man-(1-&gt;4)-beta-D-GlcNAc-(1-&gt;4)-alpha-D-GlcNAc-diphospho-di-trans,poly-cis-dolichol + GDP-alpha-D-mannose = an alpha-D-Man-(1-&gt;3)-[alpha-D-Man-(1-&gt;6)]-beta-D-Man-(1-&gt;4)-beta-D-GlcNAc-(1-&gt;4)-alpha-D-GlcNAc-diphospho-di-trans,poly-cis-dolichol + GDP + H(+)</text>
        <dbReference type="Rhea" id="RHEA:29519"/>
        <dbReference type="Rhea" id="RHEA-COMP:19513"/>
        <dbReference type="Rhea" id="RHEA-COMP:19515"/>
        <dbReference type="ChEBI" id="CHEBI:15378"/>
        <dbReference type="ChEBI" id="CHEBI:57527"/>
        <dbReference type="ChEBI" id="CHEBI:58189"/>
        <dbReference type="ChEBI" id="CHEBI:132510"/>
        <dbReference type="ChEBI" id="CHEBI:132511"/>
        <dbReference type="EC" id="2.4.1.257"/>
    </reaction>
    <physiologicalReaction direction="left-to-right" evidence="14">
        <dbReference type="Rhea" id="RHEA:29520"/>
    </physiologicalReaction>
</comment>
<dbReference type="InterPro" id="IPR027054">
    <property type="entry name" value="ALG2"/>
</dbReference>
<dbReference type="Pfam" id="PF13439">
    <property type="entry name" value="Glyco_transf_4"/>
    <property type="match status" value="1"/>
</dbReference>
<organism evidence="17 18">
    <name type="scientific">Candidatus Nanohalococcus occultus</name>
    <dbReference type="NCBI Taxonomy" id="2978047"/>
    <lineage>
        <taxon>Archaea</taxon>
        <taxon>Candidatus Nanohalarchaeota</taxon>
        <taxon>Candidatus Nanohalarchaeota incertae sedis</taxon>
        <taxon>Candidatus Nanohalococcus</taxon>
    </lineage>
</organism>
<keyword evidence="18" id="KW-1185">Reference proteome</keyword>
<reference evidence="17 18" key="1">
    <citation type="submission" date="2022-09" db="EMBL/GenBank/DDBJ databases">
        <title>Xylan utilization by haloarchaea-nanohaloarchaea associations.</title>
        <authorList>
            <person name="Yakimov M."/>
        </authorList>
    </citation>
    <scope>NUCLEOTIDE SEQUENCE [LARGE SCALE GENOMIC DNA]</scope>
    <source>
        <strain evidence="17 18">SVXNc</strain>
    </source>
</reference>
<keyword evidence="5" id="KW-0808">Transferase</keyword>
<dbReference type="EC" id="2.4.1.132" evidence="4"/>
<dbReference type="EC" id="2.4.1.257" evidence="3"/>
<evidence type="ECO:0000313" key="18">
    <source>
        <dbReference type="Proteomes" id="UP001218034"/>
    </source>
</evidence>
<dbReference type="PANTHER" id="PTHR45918">
    <property type="entry name" value="ALPHA-1,3/1,6-MANNOSYLTRANSFERASE ALG2"/>
    <property type="match status" value="1"/>
</dbReference>
<sequence>MRQAIYHPWLKGRGGAEKVILEAAKNSEHETTVFTLFYDEEQTFEEFKDVDIQVIGSNAQPRNFLDKGLRFGLGAMIKKLPLEDYDALIVSEAGIGSLIAIRNHDIPVIGYVHTPLRPALPEFKQTYRAEKSVFTRPIFDIGIKIYDILERQAWKHFDAVLANSQLTKERIVEKGLKKEDEIEVLNPGAELVEETSDLGKYFLYPSRFRRYKRQDLAIEAWKQAETQDFDLVLAGAAQEQDYIQELEGKADSSIKFKYDLPGDQWKEQFKNAYGVLFLAEKEDWGIVPIEAGMYGKPTIAVNEGSPAETVKDRETGFLVEADSADIAEKIEAMIESREKAEFMGQKARENAEKYSWNNFGQKLDGKVKQAAGK</sequence>
<dbReference type="Pfam" id="PF00534">
    <property type="entry name" value="Glycos_transf_1"/>
    <property type="match status" value="1"/>
</dbReference>
<proteinExistence type="predicted"/>
<protein>
    <recommendedName>
        <fullName evidence="10">GDP-Man:Man(1)GlcNAc(2)-PP-Dol alpha-1,3-mannosyltransferase</fullName>
        <ecNumber evidence="4">2.4.1.132</ecNumber>
        <ecNumber evidence="3">2.4.1.257</ecNumber>
    </recommendedName>
    <alternativeName>
        <fullName evidence="12">GDP-Man:Man(1)GlcNAc(2)-PP-dolichol mannosyltransferase</fullName>
    </alternativeName>
    <alternativeName>
        <fullName evidence="11">GDP-Man:Man(2)GlcNAc(2)-PP-Dol alpha-1,6-mannosyltransferase</fullName>
    </alternativeName>
</protein>
<dbReference type="GeneID" id="90590524"/>
<evidence type="ECO:0000256" key="12">
    <source>
        <dbReference type="ARBA" id="ARBA00032874"/>
    </source>
</evidence>
<evidence type="ECO:0000256" key="9">
    <source>
        <dbReference type="ARBA" id="ARBA00023136"/>
    </source>
</evidence>
<keyword evidence="9" id="KW-0472">Membrane</keyword>
<comment type="subcellular location">
    <subcellularLocation>
        <location evidence="1">Endoplasmic reticulum membrane</location>
    </subcellularLocation>
</comment>
<dbReference type="SUPFAM" id="SSF53756">
    <property type="entry name" value="UDP-Glycosyltransferase/glycogen phosphorylase"/>
    <property type="match status" value="1"/>
</dbReference>
<dbReference type="InterPro" id="IPR028098">
    <property type="entry name" value="Glyco_trans_4-like_N"/>
</dbReference>
<evidence type="ECO:0000256" key="11">
    <source>
        <dbReference type="ARBA" id="ARBA00032333"/>
    </source>
</evidence>
<evidence type="ECO:0000259" key="16">
    <source>
        <dbReference type="Pfam" id="PF13439"/>
    </source>
</evidence>
<dbReference type="Proteomes" id="UP001218034">
    <property type="component" value="Chromosome"/>
</dbReference>
<dbReference type="Gene3D" id="3.40.50.2000">
    <property type="entry name" value="Glycogen Phosphorylase B"/>
    <property type="match status" value="2"/>
</dbReference>
<comment type="pathway">
    <text evidence="2">Protein modification; protein glycosylation.</text>
</comment>
<feature type="domain" description="Glycosyl transferase family 1" evidence="15">
    <location>
        <begin position="200"/>
        <end position="349"/>
    </location>
</feature>
<evidence type="ECO:0000256" key="7">
    <source>
        <dbReference type="ARBA" id="ARBA00022824"/>
    </source>
</evidence>
<evidence type="ECO:0000256" key="13">
    <source>
        <dbReference type="ARBA" id="ARBA00045103"/>
    </source>
</evidence>
<dbReference type="RefSeq" id="WP_347721904.1">
    <property type="nucleotide sequence ID" value="NZ_CP104395.1"/>
</dbReference>
<keyword evidence="7" id="KW-0256">Endoplasmic reticulum</keyword>
<evidence type="ECO:0000256" key="3">
    <source>
        <dbReference type="ARBA" id="ARBA00011969"/>
    </source>
</evidence>
<keyword evidence="6" id="KW-0812">Transmembrane</keyword>
<evidence type="ECO:0000256" key="14">
    <source>
        <dbReference type="ARBA" id="ARBA00045104"/>
    </source>
</evidence>
<evidence type="ECO:0000259" key="15">
    <source>
        <dbReference type="Pfam" id="PF00534"/>
    </source>
</evidence>
<evidence type="ECO:0000313" key="17">
    <source>
        <dbReference type="EMBL" id="WEL20077.1"/>
    </source>
</evidence>
<comment type="catalytic activity">
    <reaction evidence="13">
        <text>a beta-D-Man-(1-&gt;4)-beta-D-GlcNAc-(1-&gt;4)-alpha-D-GlcNAc-diphospho-di-trans,poly-cis-dolichol + GDP-alpha-D-mannose = an alpha-D-Man-(1-&gt;3)-beta-D-Man-(1-&gt;4)-beta-D-GlcNAc-(1-&gt;4)-alpha-D-GlcNAc-diphospho-di-trans,poly-cis-dolichol + GDP + H(+)</text>
        <dbReference type="Rhea" id="RHEA:29515"/>
        <dbReference type="Rhea" id="RHEA-COMP:19511"/>
        <dbReference type="Rhea" id="RHEA-COMP:19513"/>
        <dbReference type="ChEBI" id="CHEBI:15378"/>
        <dbReference type="ChEBI" id="CHEBI:57527"/>
        <dbReference type="ChEBI" id="CHEBI:58189"/>
        <dbReference type="ChEBI" id="CHEBI:58472"/>
        <dbReference type="ChEBI" id="CHEBI:132510"/>
        <dbReference type="EC" id="2.4.1.132"/>
    </reaction>
    <physiologicalReaction direction="left-to-right" evidence="13">
        <dbReference type="Rhea" id="RHEA:29516"/>
    </physiologicalReaction>
</comment>
<evidence type="ECO:0000256" key="5">
    <source>
        <dbReference type="ARBA" id="ARBA00022679"/>
    </source>
</evidence>
<gene>
    <name evidence="17" type="primary">aglL3</name>
    <name evidence="17" type="ORF">SVXNc_1086</name>
</gene>
<name>A0ABY8CFU6_9ARCH</name>
<dbReference type="InterPro" id="IPR001296">
    <property type="entry name" value="Glyco_trans_1"/>
</dbReference>
<evidence type="ECO:0000256" key="8">
    <source>
        <dbReference type="ARBA" id="ARBA00022989"/>
    </source>
</evidence>
<keyword evidence="8" id="KW-1133">Transmembrane helix</keyword>
<dbReference type="EMBL" id="CP104395">
    <property type="protein sequence ID" value="WEL20077.1"/>
    <property type="molecule type" value="Genomic_DNA"/>
</dbReference>
<evidence type="ECO:0000256" key="4">
    <source>
        <dbReference type="ARBA" id="ARBA00012649"/>
    </source>
</evidence>
<evidence type="ECO:0000256" key="1">
    <source>
        <dbReference type="ARBA" id="ARBA00004586"/>
    </source>
</evidence>
<dbReference type="PANTHER" id="PTHR45918:SF1">
    <property type="entry name" value="ALPHA-1,3_1,6-MANNOSYLTRANSFERASE ALG2"/>
    <property type="match status" value="1"/>
</dbReference>
<feature type="domain" description="Glycosyltransferase subfamily 4-like N-terminal" evidence="16">
    <location>
        <begin position="14"/>
        <end position="190"/>
    </location>
</feature>
<evidence type="ECO:0000256" key="6">
    <source>
        <dbReference type="ARBA" id="ARBA00022692"/>
    </source>
</evidence>